<feature type="compositionally biased region" description="Polar residues" evidence="1">
    <location>
        <begin position="545"/>
        <end position="556"/>
    </location>
</feature>
<gene>
    <name evidence="3" type="ORF">HETSPECPRED_004938</name>
</gene>
<feature type="region of interest" description="Disordered" evidence="1">
    <location>
        <begin position="443"/>
        <end position="484"/>
    </location>
</feature>
<dbReference type="Pfam" id="PF00646">
    <property type="entry name" value="F-box"/>
    <property type="match status" value="1"/>
</dbReference>
<feature type="compositionally biased region" description="Polar residues" evidence="1">
    <location>
        <begin position="471"/>
        <end position="484"/>
    </location>
</feature>
<feature type="compositionally biased region" description="Low complexity" evidence="1">
    <location>
        <begin position="448"/>
        <end position="464"/>
    </location>
</feature>
<dbReference type="PROSITE" id="PS50181">
    <property type="entry name" value="FBOX"/>
    <property type="match status" value="1"/>
</dbReference>
<dbReference type="Proteomes" id="UP000664521">
    <property type="component" value="Unassembled WGS sequence"/>
</dbReference>
<evidence type="ECO:0000256" key="1">
    <source>
        <dbReference type="SAM" id="MobiDB-lite"/>
    </source>
</evidence>
<keyword evidence="4" id="KW-1185">Reference proteome</keyword>
<proteinExistence type="predicted"/>
<dbReference type="OrthoDB" id="4200124at2759"/>
<comment type="caution">
    <text evidence="3">The sequence shown here is derived from an EMBL/GenBank/DDBJ whole genome shotgun (WGS) entry which is preliminary data.</text>
</comment>
<feature type="compositionally biased region" description="Acidic residues" evidence="1">
    <location>
        <begin position="585"/>
        <end position="604"/>
    </location>
</feature>
<evidence type="ECO:0000313" key="3">
    <source>
        <dbReference type="EMBL" id="CAF9905283.1"/>
    </source>
</evidence>
<dbReference type="AlphaFoldDB" id="A0A8H3EHB4"/>
<accession>A0A8H3EHB4</accession>
<feature type="region of interest" description="Disordered" evidence="1">
    <location>
        <begin position="310"/>
        <end position="347"/>
    </location>
</feature>
<protein>
    <recommendedName>
        <fullName evidence="2">F-box domain-containing protein</fullName>
    </recommendedName>
</protein>
<feature type="domain" description="F-box" evidence="2">
    <location>
        <begin position="24"/>
        <end position="69"/>
    </location>
</feature>
<reference evidence="3" key="1">
    <citation type="submission" date="2021-03" db="EMBL/GenBank/DDBJ databases">
        <authorList>
            <person name="Tagirdzhanova G."/>
        </authorList>
    </citation>
    <scope>NUCLEOTIDE SEQUENCE</scope>
</reference>
<evidence type="ECO:0000259" key="2">
    <source>
        <dbReference type="PROSITE" id="PS50181"/>
    </source>
</evidence>
<organism evidence="3 4">
    <name type="scientific">Heterodermia speciosa</name>
    <dbReference type="NCBI Taxonomy" id="116794"/>
    <lineage>
        <taxon>Eukaryota</taxon>
        <taxon>Fungi</taxon>
        <taxon>Dikarya</taxon>
        <taxon>Ascomycota</taxon>
        <taxon>Pezizomycotina</taxon>
        <taxon>Lecanoromycetes</taxon>
        <taxon>OSLEUM clade</taxon>
        <taxon>Lecanoromycetidae</taxon>
        <taxon>Caliciales</taxon>
        <taxon>Physciaceae</taxon>
        <taxon>Heterodermia</taxon>
    </lineage>
</organism>
<name>A0A8H3EHB4_9LECA</name>
<sequence>MRDKTTPVYVGLRPGYGAQQTSSGLKLLDLPAEVLANIVHHVNRKSLFKIQRLSKRFFALATAEIYSDLDFHFTFSDSKDFDTPFSRLSDALQTIVSSEHDYARHIKRFRTSVSYDNHTNALMMVRIMWGSDLEPCKLLNTMLLLVLRKAKAMETFEWHVPIELNWYVYQALQQIPTLCNLEFAFVNRSIIMSFTQTYGDQHPPNSLAAGHGLQAIASAVLSALPTSSNPPGNTPQGPKRILSKSSGKYDYWKDCRTLSKFTGLKRLALYEISDLEGLGEIAGCLKASSLSLKSLTLALSWEFALKAFKPGKSSTSNPPEDLSDPDMTESDDDTPPPATVPTVNAADTRRDRLAQEAILAKVFGLQAVANEGKKLEKQFTTPKEKSTAPHSTIPLLNMMLKVLKARMSETEMKDPETKRLVLELKKIFLEASSTGAQGHLAGVWDKVSPPSGSSSSSSLQSSSLHEPITPSVGSSASIGSHQYHGNPTPLPAALAGTLDASTWNLLSNAQKQSILDSVNSMTFSFGSNPLVSSLPSQAMLPVAPSFTTNTSTQPTGLLSLPDPEPQPDYANEEAMDVDMDHPDESAADNDAEEDMGDDEDGDDSANDKSKTEMPSILSPRKRARFGTASSPTPLHVGESGRLHRSPQSVKGKGKGKEVETTAQVTEGPPDTHKTKEEAMQDYVRATHGLQLEEFTLWLIPLKASIVARALDLRVLKRITLLEVGNQAAFWNLLQRLGSTIPEFGFKSIHTDDVSHSFLSFLSTTSPGVSELYLHKRKRQNSEPDFSANPVNIASILKDGLRKHLKTLTHLMLRNDNDDSWDLDERAVRFLSLKGSVLVELAVNMRLKAVHILTQHIPSFTSLRVLHFLNLRHPSLEIDPVNFISDAMMYHPTRSLRYIGIGERCATIETAAEMTKRYKFLTEKAKKADKLKKVLAKSKGPGTIFSKSGANDEEDSWDENGFAYIEVRAKEPQLKWSQKLWDVQDVEVFARVKRTGRLS</sequence>
<evidence type="ECO:0000313" key="4">
    <source>
        <dbReference type="Proteomes" id="UP000664521"/>
    </source>
</evidence>
<feature type="region of interest" description="Disordered" evidence="1">
    <location>
        <begin position="545"/>
        <end position="673"/>
    </location>
</feature>
<dbReference type="InterPro" id="IPR001810">
    <property type="entry name" value="F-box_dom"/>
</dbReference>
<dbReference type="EMBL" id="CAJPDS010000003">
    <property type="protein sequence ID" value="CAF9905283.1"/>
    <property type="molecule type" value="Genomic_DNA"/>
</dbReference>
<feature type="compositionally biased region" description="Acidic residues" evidence="1">
    <location>
        <begin position="321"/>
        <end position="334"/>
    </location>
</feature>